<protein>
    <submittedName>
        <fullName evidence="1">Uncharacterized protein</fullName>
    </submittedName>
</protein>
<reference evidence="1" key="1">
    <citation type="submission" date="2018-05" db="EMBL/GenBank/DDBJ databases">
        <title>Draft genome of Mucuna pruriens seed.</title>
        <authorList>
            <person name="Nnadi N.E."/>
            <person name="Vos R."/>
            <person name="Hasami M.H."/>
            <person name="Devisetty U.K."/>
            <person name="Aguiy J.C."/>
        </authorList>
    </citation>
    <scope>NUCLEOTIDE SEQUENCE [LARGE SCALE GENOMIC DNA]</scope>
    <source>
        <strain evidence="1">JCA_2017</strain>
    </source>
</reference>
<sequence length="81" mass="9420">MYGVLKGLRERLEEANEFVSYNTALNNTLNTILIWCGRDDPDGNKGTIPMRRRDERKFRFSIGEVREVAHVKEYTTKARAT</sequence>
<keyword evidence="2" id="KW-1185">Reference proteome</keyword>
<comment type="caution">
    <text evidence="1">The sequence shown here is derived from an EMBL/GenBank/DDBJ whole genome shotgun (WGS) entry which is preliminary data.</text>
</comment>
<evidence type="ECO:0000313" key="2">
    <source>
        <dbReference type="Proteomes" id="UP000257109"/>
    </source>
</evidence>
<accession>A0A371FLM3</accession>
<organism evidence="1 2">
    <name type="scientific">Mucuna pruriens</name>
    <name type="common">Velvet bean</name>
    <name type="synonym">Dolichos pruriens</name>
    <dbReference type="NCBI Taxonomy" id="157652"/>
    <lineage>
        <taxon>Eukaryota</taxon>
        <taxon>Viridiplantae</taxon>
        <taxon>Streptophyta</taxon>
        <taxon>Embryophyta</taxon>
        <taxon>Tracheophyta</taxon>
        <taxon>Spermatophyta</taxon>
        <taxon>Magnoliopsida</taxon>
        <taxon>eudicotyledons</taxon>
        <taxon>Gunneridae</taxon>
        <taxon>Pentapetalae</taxon>
        <taxon>rosids</taxon>
        <taxon>fabids</taxon>
        <taxon>Fabales</taxon>
        <taxon>Fabaceae</taxon>
        <taxon>Papilionoideae</taxon>
        <taxon>50 kb inversion clade</taxon>
        <taxon>NPAAA clade</taxon>
        <taxon>indigoferoid/millettioid clade</taxon>
        <taxon>Phaseoleae</taxon>
        <taxon>Mucuna</taxon>
    </lineage>
</organism>
<evidence type="ECO:0000313" key="1">
    <source>
        <dbReference type="EMBL" id="RDX79161.1"/>
    </source>
</evidence>
<name>A0A371FLM3_MUCPR</name>
<feature type="non-terminal residue" evidence="1">
    <location>
        <position position="1"/>
    </location>
</feature>
<dbReference type="Proteomes" id="UP000257109">
    <property type="component" value="Unassembled WGS sequence"/>
</dbReference>
<dbReference type="EMBL" id="QJKJ01008619">
    <property type="protein sequence ID" value="RDX79161.1"/>
    <property type="molecule type" value="Genomic_DNA"/>
</dbReference>
<dbReference type="AlphaFoldDB" id="A0A371FLM3"/>
<proteinExistence type="predicted"/>
<gene>
    <name evidence="1" type="ORF">CR513_40448</name>
</gene>